<dbReference type="Pfam" id="PF18911">
    <property type="entry name" value="PKD_4"/>
    <property type="match status" value="1"/>
</dbReference>
<protein>
    <recommendedName>
        <fullName evidence="1">PKD domain-containing protein</fullName>
    </recommendedName>
</protein>
<dbReference type="SUPFAM" id="SSF75011">
    <property type="entry name" value="3-carboxy-cis,cis-mucoante lactonizing enzyme"/>
    <property type="match status" value="1"/>
</dbReference>
<dbReference type="NCBIfam" id="TIGR04131">
    <property type="entry name" value="Bac_Flav_CTERM"/>
    <property type="match status" value="1"/>
</dbReference>
<organism evidence="2 3">
    <name type="scientific">Algibacter marinivivus</name>
    <dbReference type="NCBI Taxonomy" id="2100723"/>
    <lineage>
        <taxon>Bacteria</taxon>
        <taxon>Pseudomonadati</taxon>
        <taxon>Bacteroidota</taxon>
        <taxon>Flavobacteriia</taxon>
        <taxon>Flavobacteriales</taxon>
        <taxon>Flavobacteriaceae</taxon>
        <taxon>Algibacter</taxon>
    </lineage>
</organism>
<sequence length="1246" mass="138176">MQRWSFIFLIITTLAYSQKEANIWYFGEHAGLDFNSGSPVVLLDGALNTNEGCATISDSNGNLLFYTDGVTVYNKNHMVMPNGNGLSGNFSSTHSAIIVPKPQEADLYYIFTVDSPWNNNNSNGLSYSEVDMSLESGLGDVTNLKNITMETPVNEKVTAIINGSEDGYWIVSHRHNSDEFLAFEVTNSGVNLNPVVSAVGAQTGFFNIGGQIKISPDNSRLAVARGGEVQLFDFDNVTGAITNAQTIDSGSVNSYGIEFSANGNLLYVAFYGGVYQYNLQAGTLVDIIASQVSLISVSNEGFASMQIAPDGKIYVARQEKPYVDFIENPNVVGIGCGYNYEGLFLGGRESDLGLPTFIQSFFYIGFEFENLCFGDSTQFNANISQTYDSLLWDFGDGSTSVLENPTHVFSVPGDYSVTLTVTIGSQVSSDTKNITIYELPTVTPLVELRQCDDNLDGFSVFNLTEVYAELSTDYLNETITFYESQVDAESDNNPIVSDTAYLNQTVSIDIVWARVENTNECYRTSQINLVVSTTQIPNTYTRDFYKCDDGADTTDGIATFDLSSVNTEIETLFPLGQQLNISYYRNQSDALTEINPIIDIASYENLDYPNTQDVFVRIDSALDNDCLGLGHHITLHVETVPVANPVSVEKQCDDDGDGMYAFNTSAIESLLIGSQTNITTEYIDENGSALSSPLPNPFLTASHTITARLINSTSQDPNGACYDETQIVFTVDAAAVAYTVLDFIACDTDNDGQFAFDTSNIEATVLNGQTGMNVFYFDSDGNTLVSPLPNPFTTPSQTIYVRVENQLSAICYDETTIDFIVNEQPIANPIMDVFVCDDMSNDGEEMFTLSNYNSQILNGQLSSTFEVLYFDNMADAQNNMNALPNSHVVNSTSQTLYARIHNSSNTSCYDLTSFELGVHYLPIVNKPENISVCDDVTNDGFETFDLSNQNMSVLNGQSTIDNTISYHLSLTDAETDINELDLSFTNTENPQTIYVRLENKNFTDCYTITSFQIIVNEQPVLLMDDQWPICEGNTVEIIADAGYDEYLWSTGETSQIITVDAPGNYEITVANIYGTLRCEASKTLTVVESNIATITNIETVDWTQDDNVIIVFVEGNGDYEYSLDNIIYQDSNEFKNLFIDEYTVYVRDKRGCGIATEDIYLLYYPRFFTPNNDGCNDTWQLENSIREPNNKIYIFDRYGKLVKQLSPIDIGWDGTFNGSKLPSNDYWFVLERQNGKTYRGHFTLKM</sequence>
<dbReference type="InterPro" id="IPR000601">
    <property type="entry name" value="PKD_dom"/>
</dbReference>
<dbReference type="InterPro" id="IPR035986">
    <property type="entry name" value="PKD_dom_sf"/>
</dbReference>
<evidence type="ECO:0000313" key="3">
    <source>
        <dbReference type="Proteomes" id="UP000245375"/>
    </source>
</evidence>
<evidence type="ECO:0000259" key="1">
    <source>
        <dbReference type="PROSITE" id="PS50093"/>
    </source>
</evidence>
<dbReference type="EMBL" id="QFRI01000001">
    <property type="protein sequence ID" value="PWH83984.1"/>
    <property type="molecule type" value="Genomic_DNA"/>
</dbReference>
<reference evidence="3" key="1">
    <citation type="submission" date="2018-05" db="EMBL/GenBank/DDBJ databases">
        <title>Algibacter marinivivus sp. nov., isolated from sample around a algae.</title>
        <authorList>
            <person name="Lu D."/>
        </authorList>
    </citation>
    <scope>NUCLEOTIDE SEQUENCE [LARGE SCALE GENOMIC DNA]</scope>
    <source>
        <strain evidence="3">ZY111</strain>
    </source>
</reference>
<dbReference type="RefSeq" id="WP_109351989.1">
    <property type="nucleotide sequence ID" value="NZ_QFRI01000001.1"/>
</dbReference>
<evidence type="ECO:0000313" key="2">
    <source>
        <dbReference type="EMBL" id="PWH83984.1"/>
    </source>
</evidence>
<keyword evidence="3" id="KW-1185">Reference proteome</keyword>
<dbReference type="InterPro" id="IPR022409">
    <property type="entry name" value="PKD/Chitinase_dom"/>
</dbReference>
<dbReference type="SMART" id="SM00089">
    <property type="entry name" value="PKD"/>
    <property type="match status" value="1"/>
</dbReference>
<dbReference type="Pfam" id="PF13585">
    <property type="entry name" value="CHU_C"/>
    <property type="match status" value="1"/>
</dbReference>
<gene>
    <name evidence="2" type="ORF">DIS18_05400</name>
</gene>
<dbReference type="Gene3D" id="2.60.40.10">
    <property type="entry name" value="Immunoglobulins"/>
    <property type="match status" value="1"/>
</dbReference>
<feature type="domain" description="PKD" evidence="1">
    <location>
        <begin position="392"/>
        <end position="436"/>
    </location>
</feature>
<reference evidence="2 3" key="2">
    <citation type="submission" date="2018-05" db="EMBL/GenBank/DDBJ databases">
        <title>Algibacter marinivivus sp. nov., isolated from sample around a algae.</title>
        <authorList>
            <person name="Zhong X."/>
        </authorList>
    </citation>
    <scope>NUCLEOTIDE SEQUENCE [LARGE SCALE GENOMIC DNA]</scope>
    <source>
        <strain evidence="2 3">ZY111</strain>
    </source>
</reference>
<dbReference type="AlphaFoldDB" id="A0A2U2X887"/>
<dbReference type="SUPFAM" id="SSF49299">
    <property type="entry name" value="PKD domain"/>
    <property type="match status" value="1"/>
</dbReference>
<comment type="caution">
    <text evidence="2">The sequence shown here is derived from an EMBL/GenBank/DDBJ whole genome shotgun (WGS) entry which is preliminary data.</text>
</comment>
<dbReference type="Gene3D" id="2.130.10.10">
    <property type="entry name" value="YVTN repeat-like/Quinoprotein amine dehydrogenase"/>
    <property type="match status" value="1"/>
</dbReference>
<name>A0A2U2X887_9FLAO</name>
<accession>A0A2U2X887</accession>
<dbReference type="Proteomes" id="UP000245375">
    <property type="component" value="Unassembled WGS sequence"/>
</dbReference>
<reference evidence="3" key="3">
    <citation type="submission" date="2018-05" db="EMBL/GenBank/DDBJ databases">
        <authorList>
            <person name="Lu D."/>
        </authorList>
    </citation>
    <scope>NUCLEOTIDE SEQUENCE [LARGE SCALE GENOMIC DNA]</scope>
    <source>
        <strain evidence="3">ZY111</strain>
    </source>
</reference>
<dbReference type="InterPro" id="IPR015943">
    <property type="entry name" value="WD40/YVTN_repeat-like_dom_sf"/>
</dbReference>
<dbReference type="PROSITE" id="PS50093">
    <property type="entry name" value="PKD"/>
    <property type="match status" value="1"/>
</dbReference>
<dbReference type="OrthoDB" id="9765926at2"/>
<dbReference type="InterPro" id="IPR013783">
    <property type="entry name" value="Ig-like_fold"/>
</dbReference>
<dbReference type="CDD" id="cd00146">
    <property type="entry name" value="PKD"/>
    <property type="match status" value="1"/>
</dbReference>
<proteinExistence type="predicted"/>
<dbReference type="InterPro" id="IPR026341">
    <property type="entry name" value="T9SS_type_B"/>
</dbReference>